<dbReference type="Proteomes" id="UP000029999">
    <property type="component" value="Unassembled WGS sequence"/>
</dbReference>
<dbReference type="RefSeq" id="WP_036314963.1">
    <property type="nucleotide sequence ID" value="NZ_JRQD01000005.1"/>
</dbReference>
<feature type="binding site" evidence="4">
    <location>
        <position position="56"/>
    </location>
    <ligand>
        <name>substrate</name>
    </ligand>
</feature>
<dbReference type="GO" id="GO:0035999">
    <property type="term" value="P:tetrahydrofolate interconversion"/>
    <property type="evidence" value="ECO:0007669"/>
    <property type="project" value="TreeGrafter"/>
</dbReference>
<feature type="binding site" evidence="4">
    <location>
        <begin position="130"/>
        <end position="138"/>
    </location>
    <ligand>
        <name>ATP</name>
        <dbReference type="ChEBI" id="CHEBI:30616"/>
    </ligand>
</feature>
<keyword evidence="6" id="KW-0436">Ligase</keyword>
<gene>
    <name evidence="6" type="ORF">LP43_2108</name>
</gene>
<dbReference type="GO" id="GO:0009396">
    <property type="term" value="P:folic acid-containing compound biosynthetic process"/>
    <property type="evidence" value="ECO:0007669"/>
    <property type="project" value="TreeGrafter"/>
</dbReference>
<dbReference type="SUPFAM" id="SSF100950">
    <property type="entry name" value="NagB/RpiA/CoA transferase-like"/>
    <property type="match status" value="1"/>
</dbReference>
<feature type="binding site" evidence="4">
    <location>
        <begin position="5"/>
        <end position="9"/>
    </location>
    <ligand>
        <name>ATP</name>
        <dbReference type="ChEBI" id="CHEBI:30616"/>
    </ligand>
</feature>
<proteinExistence type="inferred from homology"/>
<evidence type="ECO:0000256" key="1">
    <source>
        <dbReference type="ARBA" id="ARBA00010638"/>
    </source>
</evidence>
<dbReference type="Gene3D" id="3.40.50.10420">
    <property type="entry name" value="NagB/RpiA/CoA transferase-like"/>
    <property type="match status" value="1"/>
</dbReference>
<dbReference type="PIRSF" id="PIRSF006806">
    <property type="entry name" value="FTHF_cligase"/>
    <property type="match status" value="1"/>
</dbReference>
<keyword evidence="5" id="KW-0479">Metal-binding</keyword>
<sequence length="189" mass="21557">MQQWKKKQRALLQEQRASLSTAERNDIQAAVMQTIKEYLAKQPISIIGIYWPIKGELDCRELAAALIDDGWQVAVPVINKETKTLDFALWAPDTEMTMGVWNIPIPVQPTWVNPSYFLVPLVGFDEKHYRLGYGAGYYDRTFATINKPVKKIGIGFESARLETIFPHQFDIAMDIIVTEDGLHVRNDGF</sequence>
<name>A0A0A0BEI6_9GAMM</name>
<keyword evidence="5" id="KW-0460">Magnesium</keyword>
<keyword evidence="2 4" id="KW-0547">Nucleotide-binding</keyword>
<evidence type="ECO:0000256" key="3">
    <source>
        <dbReference type="ARBA" id="ARBA00022840"/>
    </source>
</evidence>
<organism evidence="6 7">
    <name type="scientific">Methylophaga thiooxydans</name>
    <dbReference type="NCBI Taxonomy" id="392484"/>
    <lineage>
        <taxon>Bacteria</taxon>
        <taxon>Pseudomonadati</taxon>
        <taxon>Pseudomonadota</taxon>
        <taxon>Gammaproteobacteria</taxon>
        <taxon>Thiotrichales</taxon>
        <taxon>Piscirickettsiaceae</taxon>
        <taxon>Methylophaga</taxon>
    </lineage>
</organism>
<evidence type="ECO:0000256" key="4">
    <source>
        <dbReference type="PIRSR" id="PIRSR006806-1"/>
    </source>
</evidence>
<dbReference type="InterPro" id="IPR037171">
    <property type="entry name" value="NagB/RpiA_transferase-like"/>
</dbReference>
<dbReference type="NCBIfam" id="TIGR02727">
    <property type="entry name" value="MTHFS_bact"/>
    <property type="match status" value="1"/>
</dbReference>
<keyword evidence="3 4" id="KW-0067">ATP-binding</keyword>
<evidence type="ECO:0000256" key="5">
    <source>
        <dbReference type="RuleBase" id="RU361279"/>
    </source>
</evidence>
<comment type="cofactor">
    <cofactor evidence="5">
        <name>Mg(2+)</name>
        <dbReference type="ChEBI" id="CHEBI:18420"/>
    </cofactor>
</comment>
<dbReference type="GO" id="GO:0030272">
    <property type="term" value="F:5-formyltetrahydrofolate cyclo-ligase activity"/>
    <property type="evidence" value="ECO:0007669"/>
    <property type="project" value="UniProtKB-EC"/>
</dbReference>
<reference evidence="6 7" key="1">
    <citation type="submission" date="2014-09" db="EMBL/GenBank/DDBJ databases">
        <authorList>
            <person name="Grob C."/>
            <person name="Taubert M."/>
            <person name="Howat A.M."/>
            <person name="Burns O.J."/>
            <person name="Dixon J.L."/>
            <person name="Chen Y."/>
            <person name="Murrell J.C."/>
        </authorList>
    </citation>
    <scope>NUCLEOTIDE SEQUENCE [LARGE SCALE GENOMIC DNA]</scope>
    <source>
        <strain evidence="6">L4</strain>
    </source>
</reference>
<dbReference type="InterPro" id="IPR024185">
    <property type="entry name" value="FTHF_cligase-like_sf"/>
</dbReference>
<dbReference type="PANTHER" id="PTHR23407:SF1">
    <property type="entry name" value="5-FORMYLTETRAHYDROFOLATE CYCLO-LIGASE"/>
    <property type="match status" value="1"/>
</dbReference>
<comment type="similarity">
    <text evidence="1 5">Belongs to the 5-formyltetrahydrofolate cyclo-ligase family.</text>
</comment>
<dbReference type="STRING" id="392484.LP43_2108"/>
<dbReference type="EC" id="6.3.3.2" evidence="5"/>
<dbReference type="GO" id="GO:0046872">
    <property type="term" value="F:metal ion binding"/>
    <property type="evidence" value="ECO:0007669"/>
    <property type="project" value="UniProtKB-KW"/>
</dbReference>
<dbReference type="InterPro" id="IPR002698">
    <property type="entry name" value="FTHF_cligase"/>
</dbReference>
<comment type="catalytic activity">
    <reaction evidence="5">
        <text>(6S)-5-formyl-5,6,7,8-tetrahydrofolate + ATP = (6R)-5,10-methenyltetrahydrofolate + ADP + phosphate</text>
        <dbReference type="Rhea" id="RHEA:10488"/>
        <dbReference type="ChEBI" id="CHEBI:30616"/>
        <dbReference type="ChEBI" id="CHEBI:43474"/>
        <dbReference type="ChEBI" id="CHEBI:57455"/>
        <dbReference type="ChEBI" id="CHEBI:57457"/>
        <dbReference type="ChEBI" id="CHEBI:456216"/>
        <dbReference type="EC" id="6.3.3.2"/>
    </reaction>
</comment>
<dbReference type="Pfam" id="PF01812">
    <property type="entry name" value="5-FTHF_cyc-lig"/>
    <property type="match status" value="1"/>
</dbReference>
<accession>A0A0A0BEI6</accession>
<evidence type="ECO:0000313" key="6">
    <source>
        <dbReference type="EMBL" id="KGM06235.1"/>
    </source>
</evidence>
<comment type="caution">
    <text evidence="6">The sequence shown here is derived from an EMBL/GenBank/DDBJ whole genome shotgun (WGS) entry which is preliminary data.</text>
</comment>
<dbReference type="GO" id="GO:0005524">
    <property type="term" value="F:ATP binding"/>
    <property type="evidence" value="ECO:0007669"/>
    <property type="project" value="UniProtKB-KW"/>
</dbReference>
<evidence type="ECO:0000256" key="2">
    <source>
        <dbReference type="ARBA" id="ARBA00022741"/>
    </source>
</evidence>
<protein>
    <recommendedName>
        <fullName evidence="5">5-formyltetrahydrofolate cyclo-ligase</fullName>
        <ecNumber evidence="5">6.3.3.2</ecNumber>
    </recommendedName>
</protein>
<dbReference type="AlphaFoldDB" id="A0A0A0BEI6"/>
<dbReference type="EMBL" id="JRQD01000005">
    <property type="protein sequence ID" value="KGM06235.1"/>
    <property type="molecule type" value="Genomic_DNA"/>
</dbReference>
<dbReference type="PANTHER" id="PTHR23407">
    <property type="entry name" value="ATPASE INHIBITOR/5-FORMYLTETRAHYDROFOLATE CYCLO-LIGASE"/>
    <property type="match status" value="1"/>
</dbReference>
<evidence type="ECO:0000313" key="7">
    <source>
        <dbReference type="Proteomes" id="UP000029999"/>
    </source>
</evidence>